<evidence type="ECO:0000313" key="10">
    <source>
        <dbReference type="EMBL" id="MFC6881490.1"/>
    </source>
</evidence>
<protein>
    <submittedName>
        <fullName evidence="10">ABC transporter ATP-binding protein</fullName>
    </submittedName>
</protein>
<proteinExistence type="predicted"/>
<evidence type="ECO:0000256" key="6">
    <source>
        <dbReference type="ARBA" id="ARBA00023136"/>
    </source>
</evidence>
<keyword evidence="4 10" id="KW-0067">ATP-binding</keyword>
<dbReference type="PANTHER" id="PTHR43394">
    <property type="entry name" value="ATP-DEPENDENT PERMEASE MDL1, MITOCHONDRIAL"/>
    <property type="match status" value="1"/>
</dbReference>
<dbReference type="PANTHER" id="PTHR43394:SF1">
    <property type="entry name" value="ATP-BINDING CASSETTE SUB-FAMILY B MEMBER 10, MITOCHONDRIAL"/>
    <property type="match status" value="1"/>
</dbReference>
<evidence type="ECO:0000256" key="5">
    <source>
        <dbReference type="ARBA" id="ARBA00022989"/>
    </source>
</evidence>
<dbReference type="InterPro" id="IPR003439">
    <property type="entry name" value="ABC_transporter-like_ATP-bd"/>
</dbReference>
<keyword evidence="2 7" id="KW-0812">Transmembrane</keyword>
<feature type="domain" description="ABC transporter" evidence="8">
    <location>
        <begin position="350"/>
        <end position="592"/>
    </location>
</feature>
<keyword evidence="11" id="KW-1185">Reference proteome</keyword>
<dbReference type="PROSITE" id="PS50929">
    <property type="entry name" value="ABC_TM1F"/>
    <property type="match status" value="1"/>
</dbReference>
<dbReference type="SUPFAM" id="SSF52540">
    <property type="entry name" value="P-loop containing nucleoside triphosphate hydrolases"/>
    <property type="match status" value="1"/>
</dbReference>
<gene>
    <name evidence="10" type="ORF">ACFQKB_17130</name>
</gene>
<dbReference type="GO" id="GO:0005524">
    <property type="term" value="F:ATP binding"/>
    <property type="evidence" value="ECO:0007669"/>
    <property type="project" value="UniProtKB-KW"/>
</dbReference>
<dbReference type="RefSeq" id="WP_160822897.1">
    <property type="nucleotide sequence ID" value="NZ_JBHSXS010000008.1"/>
</dbReference>
<evidence type="ECO:0000313" key="11">
    <source>
        <dbReference type="Proteomes" id="UP001596380"/>
    </source>
</evidence>
<feature type="transmembrane region" description="Helical" evidence="7">
    <location>
        <begin position="151"/>
        <end position="177"/>
    </location>
</feature>
<dbReference type="InterPro" id="IPR039421">
    <property type="entry name" value="Type_1_exporter"/>
</dbReference>
<evidence type="ECO:0000256" key="7">
    <source>
        <dbReference type="SAM" id="Phobius"/>
    </source>
</evidence>
<feature type="transmembrane region" description="Helical" evidence="7">
    <location>
        <begin position="62"/>
        <end position="83"/>
    </location>
</feature>
<dbReference type="InterPro" id="IPR027417">
    <property type="entry name" value="P-loop_NTPase"/>
</dbReference>
<evidence type="ECO:0000256" key="3">
    <source>
        <dbReference type="ARBA" id="ARBA00022741"/>
    </source>
</evidence>
<dbReference type="InterPro" id="IPR003593">
    <property type="entry name" value="AAA+_ATPase"/>
</dbReference>
<dbReference type="Pfam" id="PF00664">
    <property type="entry name" value="ABC_membrane"/>
    <property type="match status" value="1"/>
</dbReference>
<keyword evidence="5 7" id="KW-1133">Transmembrane helix</keyword>
<evidence type="ECO:0000259" key="8">
    <source>
        <dbReference type="PROSITE" id="PS50893"/>
    </source>
</evidence>
<feature type="transmembrane region" description="Helical" evidence="7">
    <location>
        <begin position="29"/>
        <end position="50"/>
    </location>
</feature>
<feature type="domain" description="ABC transmembrane type-1" evidence="9">
    <location>
        <begin position="30"/>
        <end position="312"/>
    </location>
</feature>
<dbReference type="Gene3D" id="3.40.50.300">
    <property type="entry name" value="P-loop containing nucleotide triphosphate hydrolases"/>
    <property type="match status" value="1"/>
</dbReference>
<reference evidence="11" key="1">
    <citation type="journal article" date="2019" name="Int. J. Syst. Evol. Microbiol.">
        <title>The Global Catalogue of Microorganisms (GCM) 10K type strain sequencing project: providing services to taxonomists for standard genome sequencing and annotation.</title>
        <authorList>
            <consortium name="The Broad Institute Genomics Platform"/>
            <consortium name="The Broad Institute Genome Sequencing Center for Infectious Disease"/>
            <person name="Wu L."/>
            <person name="Ma J."/>
        </authorList>
    </citation>
    <scope>NUCLEOTIDE SEQUENCE [LARGE SCALE GENOMIC DNA]</scope>
    <source>
        <strain evidence="11">JCM 3369</strain>
    </source>
</reference>
<dbReference type="Gene3D" id="1.20.1560.10">
    <property type="entry name" value="ABC transporter type 1, transmembrane domain"/>
    <property type="match status" value="1"/>
</dbReference>
<accession>A0ABW2CKL7</accession>
<keyword evidence="6 7" id="KW-0472">Membrane</keyword>
<dbReference type="InterPro" id="IPR036640">
    <property type="entry name" value="ABC1_TM_sf"/>
</dbReference>
<dbReference type="PROSITE" id="PS50893">
    <property type="entry name" value="ABC_TRANSPORTER_2"/>
    <property type="match status" value="1"/>
</dbReference>
<evidence type="ECO:0000259" key="9">
    <source>
        <dbReference type="PROSITE" id="PS50929"/>
    </source>
</evidence>
<dbReference type="CDD" id="cd07346">
    <property type="entry name" value="ABC_6TM_exporters"/>
    <property type="match status" value="1"/>
</dbReference>
<comment type="subcellular location">
    <subcellularLocation>
        <location evidence="1">Cell membrane</location>
        <topology evidence="1">Multi-pass membrane protein</topology>
    </subcellularLocation>
</comment>
<sequence length="594" mass="63523">MRVRTLPVADKEFVRGFIRQLARKHRKELAGVLALYGLAVSSGLAGPQLLGTLVQDARDGTTVGHVTAVAAALAGFILAQVLLTRVAFQAAGRLAATVQAEIRVKFVEDVLALPPAVVEGADDGDLVTRATLDADTLRRALQLAVPQVVEALVWIALSVIALLLVSPLLALALLVVFPPLLAANRWYLARARAGFLREAAASSGITEGLDATIQGAATVEAFGLEDHRVRRAERDTQAWYEAVEYTLWLRTVKYSTDSFLFTLPVAVALLLGGYAYTKGWVGVGQVTAATLYLLQLTFPLETLLDWVGTLQQGNASLARLLGVADARSEKSDARSEQKLNGHGVVASADLSARDLRFAYGDGPDVLQGIDLAVRPGERIAIVGPTGSGKSTLGRLLSGTYPPRAGTVRLSGTSLHELPRDDLRRRVLLVSQDQYIFGGTLRENLELAAPRVDQDAPGEADDTVIWKALETVGADDWVDALPEKLDTAVGAGGDELTDAQAQQIALARLLVADPQVLILDEATSQIDPGSARQLERSLAAVLKGRTVISIAHRLHTAYDADRIAVVEDGRIVEVGSHQDLIVQNGAYARLWASWA</sequence>
<organism evidence="10 11">
    <name type="scientific">Actinomadura yumaensis</name>
    <dbReference type="NCBI Taxonomy" id="111807"/>
    <lineage>
        <taxon>Bacteria</taxon>
        <taxon>Bacillati</taxon>
        <taxon>Actinomycetota</taxon>
        <taxon>Actinomycetes</taxon>
        <taxon>Streptosporangiales</taxon>
        <taxon>Thermomonosporaceae</taxon>
        <taxon>Actinomadura</taxon>
    </lineage>
</organism>
<evidence type="ECO:0000256" key="4">
    <source>
        <dbReference type="ARBA" id="ARBA00022840"/>
    </source>
</evidence>
<name>A0ABW2CKL7_9ACTN</name>
<keyword evidence="3" id="KW-0547">Nucleotide-binding</keyword>
<feature type="transmembrane region" description="Helical" evidence="7">
    <location>
        <begin position="258"/>
        <end position="276"/>
    </location>
</feature>
<dbReference type="EMBL" id="JBHSXS010000008">
    <property type="protein sequence ID" value="MFC6881490.1"/>
    <property type="molecule type" value="Genomic_DNA"/>
</dbReference>
<dbReference type="InterPro" id="IPR011527">
    <property type="entry name" value="ABC1_TM_dom"/>
</dbReference>
<dbReference type="SMART" id="SM00382">
    <property type="entry name" value="AAA"/>
    <property type="match status" value="1"/>
</dbReference>
<dbReference type="SUPFAM" id="SSF90123">
    <property type="entry name" value="ABC transporter transmembrane region"/>
    <property type="match status" value="1"/>
</dbReference>
<dbReference type="Pfam" id="PF00005">
    <property type="entry name" value="ABC_tran"/>
    <property type="match status" value="1"/>
</dbReference>
<evidence type="ECO:0000256" key="2">
    <source>
        <dbReference type="ARBA" id="ARBA00022692"/>
    </source>
</evidence>
<dbReference type="Proteomes" id="UP001596380">
    <property type="component" value="Unassembled WGS sequence"/>
</dbReference>
<evidence type="ECO:0000256" key="1">
    <source>
        <dbReference type="ARBA" id="ARBA00004651"/>
    </source>
</evidence>
<comment type="caution">
    <text evidence="10">The sequence shown here is derived from an EMBL/GenBank/DDBJ whole genome shotgun (WGS) entry which is preliminary data.</text>
</comment>